<accession>A0A059PB19</accession>
<organism evidence="1 2">
    <name type="scientific">Leuconostoc phage LN25</name>
    <dbReference type="NCBI Taxonomy" id="1262518"/>
    <lineage>
        <taxon>Viruses</taxon>
        <taxon>Duplodnaviria</taxon>
        <taxon>Heunggongvirae</taxon>
        <taxon>Uroviricota</taxon>
        <taxon>Caudoviricetes</taxon>
        <taxon>Mccleskeyvirinae</taxon>
        <taxon>Unaquatrovirus</taxon>
        <taxon>Unaquatrovirus LN25</taxon>
    </lineage>
</organism>
<evidence type="ECO:0000313" key="1">
    <source>
        <dbReference type="EMBL" id="AFY98399.1"/>
    </source>
</evidence>
<dbReference type="OrthoDB" id="33576at10239"/>
<protein>
    <submittedName>
        <fullName evidence="1">Uncharacterized protein</fullName>
    </submittedName>
</protein>
<dbReference type="Proteomes" id="UP000201442">
    <property type="component" value="Segment"/>
</dbReference>
<name>A0A059PB19_9CAUD</name>
<keyword evidence="2" id="KW-1185">Reference proteome</keyword>
<reference evidence="1 2" key="1">
    <citation type="journal article" date="2014" name="Int. J. Food Microbiol.">
        <title>Sequence and comparative analysis of Leuconostoc dairy bacteriophages.</title>
        <authorList>
            <person name="Kot W."/>
            <person name="Hansen L.H."/>
            <person name="Neve H."/>
            <person name="Hammer K."/>
            <person name="Jacobsen S."/>
            <person name="Pedersen P.D."/>
            <person name="Sorensen S.J."/>
            <person name="Heller K.J."/>
            <person name="Vogensen F.K."/>
        </authorList>
    </citation>
    <scope>NUCLEOTIDE SEQUENCE [LARGE SCALE GENOMIC DNA]</scope>
</reference>
<dbReference type="RefSeq" id="YP_009044790.1">
    <property type="nucleotide sequence ID" value="NC_024386.1"/>
</dbReference>
<proteinExistence type="predicted"/>
<evidence type="ECO:0000313" key="2">
    <source>
        <dbReference type="Proteomes" id="UP000201442"/>
    </source>
</evidence>
<gene>
    <name evidence="1" type="ORF">phiLN25_030</name>
</gene>
<dbReference type="EMBL" id="KC013026">
    <property type="protein sequence ID" value="AFY98399.1"/>
    <property type="molecule type" value="Genomic_DNA"/>
</dbReference>
<sequence length="89" mass="10234">MIELSSKMLYVTKVLKKSKSRYMMNIGDVFILKTSIQSTHNSVGNDVLRLNLIVNDNDAIQITMNEANRLFRELIAVKEYNEQNVLGEK</sequence>
<dbReference type="KEGG" id="vg:19735903"/>
<dbReference type="GeneID" id="19735903"/>